<comment type="function">
    <text evidence="4">This protein is one of the early assembly proteins of the 50S ribosomal subunit, although it is not seen to bind rRNA by itself. It is important during the early stages of 50S assembly.</text>
</comment>
<dbReference type="InterPro" id="IPR036899">
    <property type="entry name" value="Ribosomal_uL13_sf"/>
</dbReference>
<dbReference type="GO" id="GO:0006412">
    <property type="term" value="P:translation"/>
    <property type="evidence" value="ECO:0007669"/>
    <property type="project" value="UniProtKB-UniRule"/>
</dbReference>
<dbReference type="OrthoDB" id="9801330at2"/>
<dbReference type="PANTHER" id="PTHR11545:SF2">
    <property type="entry name" value="LARGE RIBOSOMAL SUBUNIT PROTEIN UL13M"/>
    <property type="match status" value="1"/>
</dbReference>
<dbReference type="NCBIfam" id="TIGR01066">
    <property type="entry name" value="rplM_bact"/>
    <property type="match status" value="1"/>
</dbReference>
<evidence type="ECO:0000313" key="5">
    <source>
        <dbReference type="EMBL" id="ERP30914.1"/>
    </source>
</evidence>
<evidence type="ECO:0000256" key="1">
    <source>
        <dbReference type="ARBA" id="ARBA00006227"/>
    </source>
</evidence>
<evidence type="ECO:0000256" key="2">
    <source>
        <dbReference type="ARBA" id="ARBA00022980"/>
    </source>
</evidence>
<comment type="caution">
    <text evidence="5">The sequence shown here is derived from an EMBL/GenBank/DDBJ whole genome shotgun (WGS) entry which is preliminary data.</text>
</comment>
<dbReference type="STRING" id="1313304.CALK_2227"/>
<dbReference type="GO" id="GO:0022625">
    <property type="term" value="C:cytosolic large ribosomal subunit"/>
    <property type="evidence" value="ECO:0007669"/>
    <property type="project" value="TreeGrafter"/>
</dbReference>
<dbReference type="AlphaFoldDB" id="U7D340"/>
<dbReference type="GO" id="GO:0003729">
    <property type="term" value="F:mRNA binding"/>
    <property type="evidence" value="ECO:0007669"/>
    <property type="project" value="TreeGrafter"/>
</dbReference>
<dbReference type="EMBL" id="ASJR01000026">
    <property type="protein sequence ID" value="ERP30914.1"/>
    <property type="molecule type" value="Genomic_DNA"/>
</dbReference>
<dbReference type="eggNOG" id="COG0102">
    <property type="taxonomic scope" value="Bacteria"/>
</dbReference>
<dbReference type="SUPFAM" id="SSF52161">
    <property type="entry name" value="Ribosomal protein L13"/>
    <property type="match status" value="1"/>
</dbReference>
<organism evidence="5 6">
    <name type="scientific">Chitinivibrio alkaliphilus ACht1</name>
    <dbReference type="NCBI Taxonomy" id="1313304"/>
    <lineage>
        <taxon>Bacteria</taxon>
        <taxon>Pseudomonadati</taxon>
        <taxon>Fibrobacterota</taxon>
        <taxon>Chitinivibrionia</taxon>
        <taxon>Chitinivibrionales</taxon>
        <taxon>Chitinivibrionaceae</taxon>
        <taxon>Chitinivibrio</taxon>
    </lineage>
</organism>
<dbReference type="PATRIC" id="fig|1313304.3.peg.2119"/>
<keyword evidence="6" id="KW-1185">Reference proteome</keyword>
<dbReference type="Proteomes" id="UP000017148">
    <property type="component" value="Unassembled WGS sequence"/>
</dbReference>
<dbReference type="PIRSF" id="PIRSF002181">
    <property type="entry name" value="Ribosomal_L13"/>
    <property type="match status" value="1"/>
</dbReference>
<dbReference type="PANTHER" id="PTHR11545">
    <property type="entry name" value="RIBOSOMAL PROTEIN L13"/>
    <property type="match status" value="1"/>
</dbReference>
<evidence type="ECO:0000313" key="6">
    <source>
        <dbReference type="Proteomes" id="UP000017148"/>
    </source>
</evidence>
<keyword evidence="3 4" id="KW-0687">Ribonucleoprotein</keyword>
<dbReference type="HAMAP" id="MF_01366">
    <property type="entry name" value="Ribosomal_uL13"/>
    <property type="match status" value="1"/>
</dbReference>
<dbReference type="Pfam" id="PF00572">
    <property type="entry name" value="Ribosomal_L13"/>
    <property type="match status" value="1"/>
</dbReference>
<name>U7D340_9BACT</name>
<protein>
    <recommendedName>
        <fullName evidence="4">Large ribosomal subunit protein uL13</fullName>
    </recommendedName>
</protein>
<comment type="subunit">
    <text evidence="4">Part of the 50S ribosomal subunit.</text>
</comment>
<dbReference type="InterPro" id="IPR005822">
    <property type="entry name" value="Ribosomal_uL13"/>
</dbReference>
<reference evidence="5 6" key="1">
    <citation type="journal article" date="2013" name="Environ. Microbiol.">
        <title>Genome analysis of Chitinivibrio alkaliphilus gen. nov., sp. nov., a novel extremely haloalkaliphilic anaerobic chitinolytic bacterium from the candidate phylum Termite Group 3.</title>
        <authorList>
            <person name="Sorokin D.Y."/>
            <person name="Gumerov V.M."/>
            <person name="Rakitin A.L."/>
            <person name="Beletsky A.V."/>
            <person name="Damste J.S."/>
            <person name="Muyzer G."/>
            <person name="Mardanov A.V."/>
            <person name="Ravin N.V."/>
        </authorList>
    </citation>
    <scope>NUCLEOTIDE SEQUENCE [LARGE SCALE GENOMIC DNA]</scope>
    <source>
        <strain evidence="5 6">ACht1</strain>
    </source>
</reference>
<sequence>MKTKVFNHKTIERKWYVVDATDMVLGRMASKVAQLLIGKSKPAYSPNQDHGDHVIVINADKITLTGRKADSKYYFRHSTYPGGEKIRTFREQMELDSTKVIRDAVHGMVPKTALGRSIEKKLHVYAGSEHNQAAQKPEPITL</sequence>
<dbReference type="RefSeq" id="WP_022637597.1">
    <property type="nucleotide sequence ID" value="NZ_ASJR01000026.1"/>
</dbReference>
<evidence type="ECO:0000256" key="4">
    <source>
        <dbReference type="HAMAP-Rule" id="MF_01366"/>
    </source>
</evidence>
<proteinExistence type="inferred from homology"/>
<dbReference type="CDD" id="cd00392">
    <property type="entry name" value="Ribosomal_L13"/>
    <property type="match status" value="1"/>
</dbReference>
<dbReference type="GO" id="GO:0017148">
    <property type="term" value="P:negative regulation of translation"/>
    <property type="evidence" value="ECO:0007669"/>
    <property type="project" value="TreeGrafter"/>
</dbReference>
<keyword evidence="2 4" id="KW-0689">Ribosomal protein</keyword>
<dbReference type="Gene3D" id="3.90.1180.10">
    <property type="entry name" value="Ribosomal protein L13"/>
    <property type="match status" value="1"/>
</dbReference>
<dbReference type="InterPro" id="IPR005823">
    <property type="entry name" value="Ribosomal_uL13_bac-type"/>
</dbReference>
<dbReference type="GO" id="GO:0003735">
    <property type="term" value="F:structural constituent of ribosome"/>
    <property type="evidence" value="ECO:0007669"/>
    <property type="project" value="InterPro"/>
</dbReference>
<accession>U7D340</accession>
<comment type="similarity">
    <text evidence="1 4">Belongs to the universal ribosomal protein uL13 family.</text>
</comment>
<evidence type="ECO:0000256" key="3">
    <source>
        <dbReference type="ARBA" id="ARBA00023274"/>
    </source>
</evidence>
<gene>
    <name evidence="4" type="primary">rplM</name>
    <name evidence="5" type="ORF">CALK_2227</name>
</gene>